<evidence type="ECO:0000256" key="1">
    <source>
        <dbReference type="ARBA" id="ARBA00004496"/>
    </source>
</evidence>
<evidence type="ECO:0000259" key="13">
    <source>
        <dbReference type="SMART" id="SM00840"/>
    </source>
</evidence>
<comment type="cofactor">
    <cofactor evidence="12">
        <name>Zn(2+)</name>
        <dbReference type="ChEBI" id="CHEBI:29105"/>
    </cofactor>
    <text evidence="12">Binds 1 zinc ion per subunit.</text>
</comment>
<accession>A0A1H4NG99</accession>
<protein>
    <recommendedName>
        <fullName evidence="12">Cysteine--tRNA ligase</fullName>
        <ecNumber evidence="12">6.1.1.16</ecNumber>
    </recommendedName>
    <alternativeName>
        <fullName evidence="12">Cysteinyl-tRNA synthetase</fullName>
        <shortName evidence="12">CysRS</shortName>
    </alternativeName>
</protein>
<dbReference type="PRINTS" id="PR00983">
    <property type="entry name" value="TRNASYNTHCYS"/>
</dbReference>
<dbReference type="SMART" id="SM00840">
    <property type="entry name" value="DALR_2"/>
    <property type="match status" value="1"/>
</dbReference>
<dbReference type="RefSeq" id="WP_090329785.1">
    <property type="nucleotide sequence ID" value="NZ_FNSL01000001.1"/>
</dbReference>
<evidence type="ECO:0000256" key="9">
    <source>
        <dbReference type="ARBA" id="ARBA00022840"/>
    </source>
</evidence>
<dbReference type="EC" id="6.1.1.16" evidence="12"/>
<evidence type="ECO:0000256" key="2">
    <source>
        <dbReference type="ARBA" id="ARBA00005594"/>
    </source>
</evidence>
<dbReference type="Pfam" id="PF01406">
    <property type="entry name" value="tRNA-synt_1e"/>
    <property type="match status" value="1"/>
</dbReference>
<dbReference type="HAMAP" id="MF_00041">
    <property type="entry name" value="Cys_tRNA_synth"/>
    <property type="match status" value="1"/>
</dbReference>
<dbReference type="InterPro" id="IPR024909">
    <property type="entry name" value="Cys-tRNA/MSH_ligase"/>
</dbReference>
<feature type="short sequence motif" description="'KMSKS' region" evidence="12">
    <location>
        <begin position="295"/>
        <end position="299"/>
    </location>
</feature>
<dbReference type="Gene3D" id="1.20.120.1910">
    <property type="entry name" value="Cysteine-tRNA ligase, C-terminal anti-codon recognition domain"/>
    <property type="match status" value="1"/>
</dbReference>
<dbReference type="GO" id="GO:0006423">
    <property type="term" value="P:cysteinyl-tRNA aminoacylation"/>
    <property type="evidence" value="ECO:0007669"/>
    <property type="project" value="UniProtKB-UniRule"/>
</dbReference>
<feature type="short sequence motif" description="'HIGH' region" evidence="12">
    <location>
        <begin position="36"/>
        <end position="46"/>
    </location>
</feature>
<evidence type="ECO:0000256" key="5">
    <source>
        <dbReference type="ARBA" id="ARBA00022598"/>
    </source>
</evidence>
<evidence type="ECO:0000256" key="6">
    <source>
        <dbReference type="ARBA" id="ARBA00022723"/>
    </source>
</evidence>
<comment type="subunit">
    <text evidence="3 12">Monomer.</text>
</comment>
<keyword evidence="7 12" id="KW-0547">Nucleotide-binding</keyword>
<dbReference type="GO" id="GO:0005524">
    <property type="term" value="F:ATP binding"/>
    <property type="evidence" value="ECO:0007669"/>
    <property type="project" value="UniProtKB-UniRule"/>
</dbReference>
<organism evidence="14 15">
    <name type="scientific">Nitratireductor aquibiodomus</name>
    <dbReference type="NCBI Taxonomy" id="204799"/>
    <lineage>
        <taxon>Bacteria</taxon>
        <taxon>Pseudomonadati</taxon>
        <taxon>Pseudomonadota</taxon>
        <taxon>Alphaproteobacteria</taxon>
        <taxon>Hyphomicrobiales</taxon>
        <taxon>Phyllobacteriaceae</taxon>
        <taxon>Nitratireductor</taxon>
    </lineage>
</organism>
<reference evidence="15" key="1">
    <citation type="submission" date="2016-10" db="EMBL/GenBank/DDBJ databases">
        <authorList>
            <person name="Varghese N."/>
            <person name="Submissions S."/>
        </authorList>
    </citation>
    <scope>NUCLEOTIDE SEQUENCE [LARGE SCALE GENOMIC DNA]</scope>
    <source>
        <strain evidence="15">ES.061</strain>
    </source>
</reference>
<dbReference type="AlphaFoldDB" id="A0A1H4NG99"/>
<evidence type="ECO:0000256" key="11">
    <source>
        <dbReference type="ARBA" id="ARBA00023146"/>
    </source>
</evidence>
<comment type="catalytic activity">
    <reaction evidence="12">
        <text>tRNA(Cys) + L-cysteine + ATP = L-cysteinyl-tRNA(Cys) + AMP + diphosphate</text>
        <dbReference type="Rhea" id="RHEA:17773"/>
        <dbReference type="Rhea" id="RHEA-COMP:9661"/>
        <dbReference type="Rhea" id="RHEA-COMP:9679"/>
        <dbReference type="ChEBI" id="CHEBI:30616"/>
        <dbReference type="ChEBI" id="CHEBI:33019"/>
        <dbReference type="ChEBI" id="CHEBI:35235"/>
        <dbReference type="ChEBI" id="CHEBI:78442"/>
        <dbReference type="ChEBI" id="CHEBI:78517"/>
        <dbReference type="ChEBI" id="CHEBI:456215"/>
        <dbReference type="EC" id="6.1.1.16"/>
    </reaction>
</comment>
<dbReference type="InterPro" id="IPR009080">
    <property type="entry name" value="tRNAsynth_Ia_anticodon-bd"/>
</dbReference>
<feature type="binding site" evidence="12">
    <location>
        <position position="34"/>
    </location>
    <ligand>
        <name>Zn(2+)</name>
        <dbReference type="ChEBI" id="CHEBI:29105"/>
    </ligand>
</feature>
<dbReference type="GO" id="GO:0008270">
    <property type="term" value="F:zinc ion binding"/>
    <property type="evidence" value="ECO:0007669"/>
    <property type="project" value="UniProtKB-UniRule"/>
</dbReference>
<evidence type="ECO:0000256" key="10">
    <source>
        <dbReference type="ARBA" id="ARBA00022917"/>
    </source>
</evidence>
<feature type="binding site" evidence="12">
    <location>
        <position position="266"/>
    </location>
    <ligand>
        <name>Zn(2+)</name>
        <dbReference type="ChEBI" id="CHEBI:29105"/>
    </ligand>
</feature>
<feature type="binding site" evidence="12">
    <location>
        <position position="262"/>
    </location>
    <ligand>
        <name>Zn(2+)</name>
        <dbReference type="ChEBI" id="CHEBI:29105"/>
    </ligand>
</feature>
<comment type="similarity">
    <text evidence="2 12">Belongs to the class-I aminoacyl-tRNA synthetase family.</text>
</comment>
<dbReference type="InterPro" id="IPR032678">
    <property type="entry name" value="tRNA-synt_1_cat_dom"/>
</dbReference>
<keyword evidence="6 12" id="KW-0479">Metal-binding</keyword>
<dbReference type="SUPFAM" id="SSF52374">
    <property type="entry name" value="Nucleotidylyl transferase"/>
    <property type="match status" value="1"/>
</dbReference>
<evidence type="ECO:0000256" key="4">
    <source>
        <dbReference type="ARBA" id="ARBA00022490"/>
    </source>
</evidence>
<dbReference type="EMBL" id="FNSL01000001">
    <property type="protein sequence ID" value="SEB94231.1"/>
    <property type="molecule type" value="Genomic_DNA"/>
</dbReference>
<evidence type="ECO:0000256" key="7">
    <source>
        <dbReference type="ARBA" id="ARBA00022741"/>
    </source>
</evidence>
<dbReference type="GO" id="GO:0005829">
    <property type="term" value="C:cytosol"/>
    <property type="evidence" value="ECO:0007669"/>
    <property type="project" value="TreeGrafter"/>
</dbReference>
<dbReference type="NCBIfam" id="TIGR00435">
    <property type="entry name" value="cysS"/>
    <property type="match status" value="1"/>
</dbReference>
<dbReference type="Proteomes" id="UP000199064">
    <property type="component" value="Unassembled WGS sequence"/>
</dbReference>
<sequence>MTNGFRGLRVYNTLTRAKEDFVPIDEKNVRMYVCGPTVYDYAHIGNARPAIVFDVLYRLLRHLYGEDHVTYVRNITDVDDKINARARRDYPDLPLNEAIREVTQKTADQYHADVAALGCLKPTIEPRATDFVLPRADGLTDMVSLIQSLIDRGHAYEAKGEILFDTASMEAYGGLSKRKLEDQQAGARIAVEAHKKNPADFVLWKQSSADEPGWDARFTIRGAATTIRGRPGWHIECSAMSAAYLGEEFDIHGGGLDLIFPHHENEIAQSCCAHGRDVMAHYWMHNGFLQVEGRKMSKSEGNFVTIHELLETEKFGGRKWPGEVLRLAMLMTHYREPIDFSVRKLEEAEAVLDGWYRAVGDVEAGDIGCADTIAALSDDLGTTAAIASLHELRSEATKGSSAAKQALKTSAALLGLLAGTESDWFAVKASEAAIDAGFVGTAVEKRLTQLREKNFAEADRIRDELAAQGVQLMDYKDTESGERRTRWEVKR</sequence>
<evidence type="ECO:0000313" key="14">
    <source>
        <dbReference type="EMBL" id="SEB94231.1"/>
    </source>
</evidence>
<keyword evidence="5 12" id="KW-0436">Ligase</keyword>
<dbReference type="Gene3D" id="3.40.50.620">
    <property type="entry name" value="HUPs"/>
    <property type="match status" value="1"/>
</dbReference>
<name>A0A1H4NG99_9HYPH</name>
<evidence type="ECO:0000256" key="3">
    <source>
        <dbReference type="ARBA" id="ARBA00011245"/>
    </source>
</evidence>
<gene>
    <name evidence="12" type="primary">cysS</name>
    <name evidence="14" type="ORF">SAMN05216452_3766</name>
</gene>
<dbReference type="CDD" id="cd00672">
    <property type="entry name" value="CysRS_core"/>
    <property type="match status" value="1"/>
</dbReference>
<keyword evidence="10 12" id="KW-0648">Protein biosynthesis</keyword>
<dbReference type="InterPro" id="IPR014729">
    <property type="entry name" value="Rossmann-like_a/b/a_fold"/>
</dbReference>
<keyword evidence="11 12" id="KW-0030">Aminoacyl-tRNA synthetase</keyword>
<dbReference type="InterPro" id="IPR015273">
    <property type="entry name" value="Cys-tRNA-synt_Ia_DALR"/>
</dbReference>
<keyword evidence="9 12" id="KW-0067">ATP-binding</keyword>
<keyword evidence="8 12" id="KW-0862">Zinc</keyword>
<dbReference type="GO" id="GO:0004817">
    <property type="term" value="F:cysteine-tRNA ligase activity"/>
    <property type="evidence" value="ECO:0007669"/>
    <property type="project" value="UniProtKB-UniRule"/>
</dbReference>
<dbReference type="PANTHER" id="PTHR10890:SF3">
    <property type="entry name" value="CYSTEINE--TRNA LIGASE, CYTOPLASMIC"/>
    <property type="match status" value="1"/>
</dbReference>
<proteinExistence type="inferred from homology"/>
<dbReference type="SUPFAM" id="SSF47323">
    <property type="entry name" value="Anticodon-binding domain of a subclass of class I aminoacyl-tRNA synthetases"/>
    <property type="match status" value="1"/>
</dbReference>
<feature type="domain" description="Cysteinyl-tRNA synthetase class Ia DALR" evidence="13">
    <location>
        <begin position="371"/>
        <end position="425"/>
    </location>
</feature>
<keyword evidence="15" id="KW-1185">Reference proteome</keyword>
<feature type="binding site" evidence="12">
    <location>
        <position position="298"/>
    </location>
    <ligand>
        <name>ATP</name>
        <dbReference type="ChEBI" id="CHEBI:30616"/>
    </ligand>
</feature>
<dbReference type="PANTHER" id="PTHR10890">
    <property type="entry name" value="CYSTEINYL-TRNA SYNTHETASE"/>
    <property type="match status" value="1"/>
</dbReference>
<evidence type="ECO:0000313" key="15">
    <source>
        <dbReference type="Proteomes" id="UP000199064"/>
    </source>
</evidence>
<evidence type="ECO:0000256" key="8">
    <source>
        <dbReference type="ARBA" id="ARBA00022833"/>
    </source>
</evidence>
<feature type="binding site" evidence="12">
    <location>
        <position position="237"/>
    </location>
    <ligand>
        <name>Zn(2+)</name>
        <dbReference type="ChEBI" id="CHEBI:29105"/>
    </ligand>
</feature>
<evidence type="ECO:0000256" key="12">
    <source>
        <dbReference type="HAMAP-Rule" id="MF_00041"/>
    </source>
</evidence>
<dbReference type="InterPro" id="IPR015803">
    <property type="entry name" value="Cys-tRNA-ligase"/>
</dbReference>
<keyword evidence="4 12" id="KW-0963">Cytoplasm</keyword>
<comment type="subcellular location">
    <subcellularLocation>
        <location evidence="1 12">Cytoplasm</location>
    </subcellularLocation>
</comment>